<dbReference type="GeneID" id="54568083"/>
<gene>
    <name evidence="2" type="ORF">M409DRAFT_61596</name>
</gene>
<name>A0A6A6BVE0_ZASCE</name>
<evidence type="ECO:0000256" key="1">
    <source>
        <dbReference type="SAM" id="MobiDB-lite"/>
    </source>
</evidence>
<reference evidence="2" key="1">
    <citation type="journal article" date="2020" name="Stud. Mycol.">
        <title>101 Dothideomycetes genomes: a test case for predicting lifestyles and emergence of pathogens.</title>
        <authorList>
            <person name="Haridas S."/>
            <person name="Albert R."/>
            <person name="Binder M."/>
            <person name="Bloem J."/>
            <person name="Labutti K."/>
            <person name="Salamov A."/>
            <person name="Andreopoulos B."/>
            <person name="Baker S."/>
            <person name="Barry K."/>
            <person name="Bills G."/>
            <person name="Bluhm B."/>
            <person name="Cannon C."/>
            <person name="Castanera R."/>
            <person name="Culley D."/>
            <person name="Daum C."/>
            <person name="Ezra D."/>
            <person name="Gonzalez J."/>
            <person name="Henrissat B."/>
            <person name="Kuo A."/>
            <person name="Liang C."/>
            <person name="Lipzen A."/>
            <person name="Lutzoni F."/>
            <person name="Magnuson J."/>
            <person name="Mondo S."/>
            <person name="Nolan M."/>
            <person name="Ohm R."/>
            <person name="Pangilinan J."/>
            <person name="Park H.-J."/>
            <person name="Ramirez L."/>
            <person name="Alfaro M."/>
            <person name="Sun H."/>
            <person name="Tritt A."/>
            <person name="Yoshinaga Y."/>
            <person name="Zwiers L.-H."/>
            <person name="Turgeon B."/>
            <person name="Goodwin S."/>
            <person name="Spatafora J."/>
            <person name="Crous P."/>
            <person name="Grigoriev I."/>
        </authorList>
    </citation>
    <scope>NUCLEOTIDE SEQUENCE</scope>
    <source>
        <strain evidence="2">ATCC 36951</strain>
    </source>
</reference>
<evidence type="ECO:0000313" key="2">
    <source>
        <dbReference type="EMBL" id="KAF2158493.1"/>
    </source>
</evidence>
<accession>A0A6A6BVE0</accession>
<dbReference type="AlphaFoldDB" id="A0A6A6BVE0"/>
<proteinExistence type="predicted"/>
<sequence length="213" mass="23483">MYGSVVVGNLRMTAGSEVGRRLGDRISSGSIRSDIGQAFRPPDLGLELDSSFSTTNTTTIPSRLPLIDHAFPHPFIDTRALCAFRASNIRPAPSITGNFVTATRDFLTTAHHSRSPQHTTRDFRHRTSPSRRATSTTSPHPDHNTTQHPSRRCCWTGSISAVGSQQTIARHHGAMSRSDALGRMSGINAVTLQRMELAWMRFQRRAVGCWMCA</sequence>
<dbReference type="Proteomes" id="UP000799537">
    <property type="component" value="Unassembled WGS sequence"/>
</dbReference>
<dbReference type="EMBL" id="ML993660">
    <property type="protein sequence ID" value="KAF2158493.1"/>
    <property type="molecule type" value="Genomic_DNA"/>
</dbReference>
<feature type="region of interest" description="Disordered" evidence="1">
    <location>
        <begin position="109"/>
        <end position="152"/>
    </location>
</feature>
<organism evidence="2 3">
    <name type="scientific">Zasmidium cellare ATCC 36951</name>
    <dbReference type="NCBI Taxonomy" id="1080233"/>
    <lineage>
        <taxon>Eukaryota</taxon>
        <taxon>Fungi</taxon>
        <taxon>Dikarya</taxon>
        <taxon>Ascomycota</taxon>
        <taxon>Pezizomycotina</taxon>
        <taxon>Dothideomycetes</taxon>
        <taxon>Dothideomycetidae</taxon>
        <taxon>Mycosphaerellales</taxon>
        <taxon>Mycosphaerellaceae</taxon>
        <taxon>Zasmidium</taxon>
    </lineage>
</organism>
<feature type="compositionally biased region" description="Low complexity" evidence="1">
    <location>
        <begin position="130"/>
        <end position="139"/>
    </location>
</feature>
<protein>
    <submittedName>
        <fullName evidence="2">Uncharacterized protein</fullName>
    </submittedName>
</protein>
<evidence type="ECO:0000313" key="3">
    <source>
        <dbReference type="Proteomes" id="UP000799537"/>
    </source>
</evidence>
<dbReference type="RefSeq" id="XP_033659382.1">
    <property type="nucleotide sequence ID" value="XM_033814811.1"/>
</dbReference>
<keyword evidence="3" id="KW-1185">Reference proteome</keyword>